<reference evidence="1" key="1">
    <citation type="journal article" date="2023" name="IMA Fungus">
        <title>Comparative genomic study of the Penicillium genus elucidates a diverse pangenome and 15 lateral gene transfer events.</title>
        <authorList>
            <person name="Petersen C."/>
            <person name="Sorensen T."/>
            <person name="Nielsen M.R."/>
            <person name="Sondergaard T.E."/>
            <person name="Sorensen J.L."/>
            <person name="Fitzpatrick D.A."/>
            <person name="Frisvad J.C."/>
            <person name="Nielsen K.L."/>
        </authorList>
    </citation>
    <scope>NUCLEOTIDE SEQUENCE</scope>
    <source>
        <strain evidence="1">IBT 12815</strain>
    </source>
</reference>
<accession>A0AAD6GUZ2</accession>
<dbReference type="RefSeq" id="XP_056749382.1">
    <property type="nucleotide sequence ID" value="XM_056900714.1"/>
</dbReference>
<protein>
    <submittedName>
        <fullName evidence="1">Uncharacterized protein</fullName>
    </submittedName>
</protein>
<reference evidence="1" key="2">
    <citation type="submission" date="2023-01" db="EMBL/GenBank/DDBJ databases">
        <authorList>
            <person name="Petersen C."/>
        </authorList>
    </citation>
    <scope>NUCLEOTIDE SEQUENCE</scope>
    <source>
        <strain evidence="1">IBT 12815</strain>
    </source>
</reference>
<evidence type="ECO:0000313" key="2">
    <source>
        <dbReference type="Proteomes" id="UP001213799"/>
    </source>
</evidence>
<evidence type="ECO:0000313" key="1">
    <source>
        <dbReference type="EMBL" id="KAJ5592756.1"/>
    </source>
</evidence>
<dbReference type="AlphaFoldDB" id="A0AAD6GUZ2"/>
<gene>
    <name evidence="1" type="ORF">N7537_009660</name>
</gene>
<dbReference type="Proteomes" id="UP001213799">
    <property type="component" value="Unassembled WGS sequence"/>
</dbReference>
<organism evidence="1 2">
    <name type="scientific">Penicillium hordei</name>
    <dbReference type="NCBI Taxonomy" id="40994"/>
    <lineage>
        <taxon>Eukaryota</taxon>
        <taxon>Fungi</taxon>
        <taxon>Dikarya</taxon>
        <taxon>Ascomycota</taxon>
        <taxon>Pezizomycotina</taxon>
        <taxon>Eurotiomycetes</taxon>
        <taxon>Eurotiomycetidae</taxon>
        <taxon>Eurotiales</taxon>
        <taxon>Aspergillaceae</taxon>
        <taxon>Penicillium</taxon>
    </lineage>
</organism>
<keyword evidence="2" id="KW-1185">Reference proteome</keyword>
<dbReference type="GeneID" id="81590956"/>
<proteinExistence type="predicted"/>
<dbReference type="EMBL" id="JAQJAE010000005">
    <property type="protein sequence ID" value="KAJ5592756.1"/>
    <property type="molecule type" value="Genomic_DNA"/>
</dbReference>
<comment type="caution">
    <text evidence="1">The sequence shown here is derived from an EMBL/GenBank/DDBJ whole genome shotgun (WGS) entry which is preliminary data.</text>
</comment>
<name>A0AAD6GUZ2_9EURO</name>
<sequence>MPSALTKYVVALYSVLAGVENALQRLKPHAPYKAGGDVVKKSVKELTKYNILLMPSGRTECIVRLFAGSGKFETKLPSPAESSPMGSKWIFKKLEDHDTGWMLSKA</sequence>